<protein>
    <recommendedName>
        <fullName evidence="4">N-acetyltransferase domain-containing protein</fullName>
    </recommendedName>
</protein>
<feature type="compositionally biased region" description="Polar residues" evidence="1">
    <location>
        <begin position="1"/>
        <end position="12"/>
    </location>
</feature>
<keyword evidence="3" id="KW-1185">Reference proteome</keyword>
<evidence type="ECO:0008006" key="4">
    <source>
        <dbReference type="Google" id="ProtNLM"/>
    </source>
</evidence>
<gene>
    <name evidence="2" type="ORF">GCM10009425_26220</name>
</gene>
<sequence>MSGINRNPSMGNQAWWNNPAPAPASNATDHMTGGTATDSVNYRPVHASTAIQQPATHLPPDRPGQHTAHYSSTQAYLTAVHGAQFGSRSSKSEIKNISSISDSQLRIEAENMYRVVDKLNNPEELEDYLEMLKLICEDEEKSPTLITIPEKNVKISSNGMTVGLMTTSVDMKNKEGTSEEDKKLTLWVDQIVSMPNTRGNGKALIEKALNMSDELGYGGVVRVSVKSGHDFYEHLGFREFPGQVYELDPLKSSDWTKTNGKWNFLSVAKSTVDAEIG</sequence>
<evidence type="ECO:0000256" key="1">
    <source>
        <dbReference type="SAM" id="MobiDB-lite"/>
    </source>
</evidence>
<comment type="caution">
    <text evidence="2">The sequence shown here is derived from an EMBL/GenBank/DDBJ whole genome shotgun (WGS) entry which is preliminary data.</text>
</comment>
<proteinExistence type="predicted"/>
<feature type="region of interest" description="Disordered" evidence="1">
    <location>
        <begin position="1"/>
        <end position="40"/>
    </location>
</feature>
<reference evidence="3" key="1">
    <citation type="journal article" date="2019" name="Int. J. Syst. Evol. Microbiol.">
        <title>The Global Catalogue of Microorganisms (GCM) 10K type strain sequencing project: providing services to taxonomists for standard genome sequencing and annotation.</title>
        <authorList>
            <consortium name="The Broad Institute Genomics Platform"/>
            <consortium name="The Broad Institute Genome Sequencing Center for Infectious Disease"/>
            <person name="Wu L."/>
            <person name="Ma J."/>
        </authorList>
    </citation>
    <scope>NUCLEOTIDE SEQUENCE [LARGE SCALE GENOMIC DNA]</scope>
    <source>
        <strain evidence="3">JCM 13501</strain>
    </source>
</reference>
<evidence type="ECO:0000313" key="3">
    <source>
        <dbReference type="Proteomes" id="UP000616499"/>
    </source>
</evidence>
<name>A0ABQ2GW98_9PSED</name>
<evidence type="ECO:0000313" key="2">
    <source>
        <dbReference type="EMBL" id="GGM13940.1"/>
    </source>
</evidence>
<dbReference type="SUPFAM" id="SSF55729">
    <property type="entry name" value="Acyl-CoA N-acyltransferases (Nat)"/>
    <property type="match status" value="1"/>
</dbReference>
<dbReference type="Gene3D" id="3.40.630.30">
    <property type="match status" value="1"/>
</dbReference>
<dbReference type="RefSeq" id="WP_188866579.1">
    <property type="nucleotide sequence ID" value="NZ_BMNW01000005.1"/>
</dbReference>
<dbReference type="EMBL" id="BMNW01000005">
    <property type="protein sequence ID" value="GGM13940.1"/>
    <property type="molecule type" value="Genomic_DNA"/>
</dbReference>
<feature type="compositionally biased region" description="Low complexity" evidence="1">
    <location>
        <begin position="14"/>
        <end position="27"/>
    </location>
</feature>
<dbReference type="InterPro" id="IPR016181">
    <property type="entry name" value="Acyl_CoA_acyltransferase"/>
</dbReference>
<organism evidence="2 3">
    <name type="scientific">Pseudomonas asuensis</name>
    <dbReference type="NCBI Taxonomy" id="1825787"/>
    <lineage>
        <taxon>Bacteria</taxon>
        <taxon>Pseudomonadati</taxon>
        <taxon>Pseudomonadota</taxon>
        <taxon>Gammaproteobacteria</taxon>
        <taxon>Pseudomonadales</taxon>
        <taxon>Pseudomonadaceae</taxon>
        <taxon>Pseudomonas</taxon>
    </lineage>
</organism>
<dbReference type="Proteomes" id="UP000616499">
    <property type="component" value="Unassembled WGS sequence"/>
</dbReference>
<accession>A0ABQ2GW98</accession>